<dbReference type="FunFam" id="3.40.50.20:FF:000011">
    <property type="entry name" value="CAD protein-like isoform X1"/>
    <property type="match status" value="1"/>
</dbReference>
<evidence type="ECO:0000256" key="13">
    <source>
        <dbReference type="ARBA" id="ARBA00043968"/>
    </source>
</evidence>
<keyword evidence="5" id="KW-0436">Ligase</keyword>
<keyword evidence="8 21" id="KW-0547">Nucleotide-binding</keyword>
<comment type="similarity">
    <text evidence="14">In the C-terminal section; belongs to the aspartate/ornithine carbamoyltransferase superfamily. ATCase family.</text>
</comment>
<evidence type="ECO:0000256" key="12">
    <source>
        <dbReference type="ARBA" id="ARBA00023268"/>
    </source>
</evidence>
<comment type="catalytic activity">
    <reaction evidence="19">
        <text>carbamoyl phosphate + L-aspartate = N-carbamoyl-L-aspartate + phosphate + H(+)</text>
        <dbReference type="Rhea" id="RHEA:20013"/>
        <dbReference type="ChEBI" id="CHEBI:15378"/>
        <dbReference type="ChEBI" id="CHEBI:29991"/>
        <dbReference type="ChEBI" id="CHEBI:32814"/>
        <dbReference type="ChEBI" id="CHEBI:43474"/>
        <dbReference type="ChEBI" id="CHEBI:58228"/>
        <dbReference type="EC" id="2.1.3.2"/>
    </reaction>
</comment>
<evidence type="ECO:0000256" key="16">
    <source>
        <dbReference type="ARBA" id="ARBA00043998"/>
    </source>
</evidence>
<dbReference type="EMBL" id="BDGU01000166">
    <property type="protein sequence ID" value="GAW03933.1"/>
    <property type="molecule type" value="Genomic_DNA"/>
</dbReference>
<comment type="similarity">
    <text evidence="16">In the 2nd section; belongs to the CarB family.</text>
</comment>
<dbReference type="Gene3D" id="3.40.50.20">
    <property type="match status" value="2"/>
</dbReference>
<evidence type="ECO:0000313" key="27">
    <source>
        <dbReference type="Proteomes" id="UP000188533"/>
    </source>
</evidence>
<dbReference type="SUPFAM" id="SSF53671">
    <property type="entry name" value="Aspartate/ornithine carbamoyltransferase"/>
    <property type="match status" value="1"/>
</dbReference>
<evidence type="ECO:0000256" key="10">
    <source>
        <dbReference type="ARBA" id="ARBA00022840"/>
    </source>
</evidence>
<dbReference type="PRINTS" id="PR00100">
    <property type="entry name" value="AOTCASE"/>
</dbReference>
<comment type="caution">
    <text evidence="26">The sequence shown here is derived from an EMBL/GenBank/DDBJ whole genome shotgun (WGS) entry which is preliminary data.</text>
</comment>
<dbReference type="NCBIfam" id="NF003671">
    <property type="entry name" value="PRK05294.1"/>
    <property type="match status" value="1"/>
</dbReference>
<comment type="catalytic activity">
    <reaction evidence="17">
        <text>hydrogencarbonate + NH4(+) + 2 ATP = carbamoyl phosphate + 2 ADP + phosphate + 2 H(+)</text>
        <dbReference type="Rhea" id="RHEA:18029"/>
        <dbReference type="ChEBI" id="CHEBI:15378"/>
        <dbReference type="ChEBI" id="CHEBI:17544"/>
        <dbReference type="ChEBI" id="CHEBI:28938"/>
        <dbReference type="ChEBI" id="CHEBI:30616"/>
        <dbReference type="ChEBI" id="CHEBI:43474"/>
        <dbReference type="ChEBI" id="CHEBI:58228"/>
        <dbReference type="ChEBI" id="CHEBI:456216"/>
        <dbReference type="EC" id="6.3.4.16"/>
    </reaction>
</comment>
<keyword evidence="12" id="KW-0511">Multifunctional enzyme</keyword>
<dbReference type="GO" id="GO:0005951">
    <property type="term" value="C:carbamoyl-phosphate synthase complex"/>
    <property type="evidence" value="ECO:0007669"/>
    <property type="project" value="TreeGrafter"/>
</dbReference>
<evidence type="ECO:0000256" key="5">
    <source>
        <dbReference type="ARBA" id="ARBA00022598"/>
    </source>
</evidence>
<dbReference type="GO" id="GO:0006207">
    <property type="term" value="P:'de novo' pyrimidine nucleobase biosynthetic process"/>
    <property type="evidence" value="ECO:0007669"/>
    <property type="project" value="InterPro"/>
</dbReference>
<keyword evidence="4" id="KW-0597">Phosphoprotein</keyword>
<evidence type="ECO:0000256" key="15">
    <source>
        <dbReference type="ARBA" id="ARBA00043984"/>
    </source>
</evidence>
<keyword evidence="23" id="KW-1133">Transmembrane helix</keyword>
<evidence type="ECO:0000256" key="23">
    <source>
        <dbReference type="SAM" id="Phobius"/>
    </source>
</evidence>
<keyword evidence="6" id="KW-0808">Transferase</keyword>
<evidence type="ECO:0000256" key="7">
    <source>
        <dbReference type="ARBA" id="ARBA00022737"/>
    </source>
</evidence>
<dbReference type="HAMAP" id="MF_00001">
    <property type="entry name" value="Asp_carb_tr"/>
    <property type="match status" value="1"/>
</dbReference>
<dbReference type="Proteomes" id="UP000188533">
    <property type="component" value="Unassembled WGS sequence"/>
</dbReference>
<dbReference type="GO" id="GO:0006541">
    <property type="term" value="P:glutamine metabolic process"/>
    <property type="evidence" value="ECO:0007669"/>
    <property type="project" value="InterPro"/>
</dbReference>
<keyword evidence="11" id="KW-0665">Pyrimidine biosynthesis</keyword>
<dbReference type="GO" id="GO:0006526">
    <property type="term" value="P:L-arginine biosynthetic process"/>
    <property type="evidence" value="ECO:0007669"/>
    <property type="project" value="TreeGrafter"/>
</dbReference>
<dbReference type="PROSITE" id="PS51855">
    <property type="entry name" value="MGS"/>
    <property type="match status" value="1"/>
</dbReference>
<dbReference type="InterPro" id="IPR006131">
    <property type="entry name" value="Asp_carbamoyltransf_Asp/Orn-bd"/>
</dbReference>
<dbReference type="InterPro" id="IPR036480">
    <property type="entry name" value="CarbP_synth_ssu_N_sf"/>
</dbReference>
<dbReference type="PROSITE" id="PS51273">
    <property type="entry name" value="GATASE_TYPE_1"/>
    <property type="match status" value="1"/>
</dbReference>
<dbReference type="PROSITE" id="PS50975">
    <property type="entry name" value="ATP_GRASP"/>
    <property type="match status" value="2"/>
</dbReference>
<keyword evidence="23" id="KW-0472">Membrane</keyword>
<keyword evidence="7" id="KW-0677">Repeat</keyword>
<dbReference type="InterPro" id="IPR005480">
    <property type="entry name" value="CPSase_lsu_oligo"/>
</dbReference>
<dbReference type="PROSITE" id="PS00867">
    <property type="entry name" value="CPSASE_2"/>
    <property type="match status" value="2"/>
</dbReference>
<dbReference type="Pfam" id="PF00988">
    <property type="entry name" value="CPSase_sm_chain"/>
    <property type="match status" value="1"/>
</dbReference>
<dbReference type="InterPro" id="IPR011761">
    <property type="entry name" value="ATP-grasp"/>
</dbReference>
<feature type="region of interest" description="Disordered" evidence="22">
    <location>
        <begin position="2281"/>
        <end position="2370"/>
    </location>
</feature>
<feature type="region of interest" description="Disordered" evidence="22">
    <location>
        <begin position="231"/>
        <end position="256"/>
    </location>
</feature>
<dbReference type="NCBIfam" id="TIGR00670">
    <property type="entry name" value="asp_carb_tr"/>
    <property type="match status" value="1"/>
</dbReference>
<dbReference type="InterPro" id="IPR006275">
    <property type="entry name" value="CPSase_lsu"/>
</dbReference>
<dbReference type="InterPro" id="IPR017926">
    <property type="entry name" value="GATASE"/>
</dbReference>
<dbReference type="FunFam" id="3.30.1490.20:FF:000001">
    <property type="entry name" value="Carbamoyl-phosphate synthase large chain"/>
    <property type="match status" value="1"/>
</dbReference>
<dbReference type="GO" id="GO:0046872">
    <property type="term" value="F:metal ion binding"/>
    <property type="evidence" value="ECO:0007669"/>
    <property type="project" value="InterPro"/>
</dbReference>
<evidence type="ECO:0000256" key="18">
    <source>
        <dbReference type="ARBA" id="ARBA00048816"/>
    </source>
</evidence>
<proteinExistence type="inferred from homology"/>
<dbReference type="PRINTS" id="PR00099">
    <property type="entry name" value="CPSGATASE"/>
</dbReference>
<dbReference type="InterPro" id="IPR041622">
    <property type="entry name" value="SLATT_fungi"/>
</dbReference>
<dbReference type="Pfam" id="PF02142">
    <property type="entry name" value="MGS"/>
    <property type="match status" value="1"/>
</dbReference>
<dbReference type="Gene3D" id="3.30.1490.20">
    <property type="entry name" value="ATP-grasp fold, A domain"/>
    <property type="match status" value="1"/>
</dbReference>
<dbReference type="FunFam" id="3.50.30.20:FF:000002">
    <property type="entry name" value="Carbamoyl-phosphate synthase 1, mitochondrial"/>
    <property type="match status" value="1"/>
</dbReference>
<dbReference type="SUPFAM" id="SSF48108">
    <property type="entry name" value="Carbamoyl phosphate synthetase, large subunit connection domain"/>
    <property type="match status" value="1"/>
</dbReference>
<evidence type="ECO:0000256" key="22">
    <source>
        <dbReference type="SAM" id="MobiDB-lite"/>
    </source>
</evidence>
<dbReference type="InterPro" id="IPR032466">
    <property type="entry name" value="Metal_Hydrolase"/>
</dbReference>
<comment type="pathway">
    <text evidence="2">Pyrimidine metabolism; UMP biosynthesis via de novo pathway; (S)-dihydroorotate from bicarbonate: step 1/3.</text>
</comment>
<dbReference type="FunFam" id="3.30.470.20:FF:000004">
    <property type="entry name" value="Carbamoyl-phosphate synthase (glutamine-hydrolyzing)"/>
    <property type="match status" value="1"/>
</dbReference>
<evidence type="ECO:0000256" key="14">
    <source>
        <dbReference type="ARBA" id="ARBA00043979"/>
    </source>
</evidence>
<comment type="catalytic activity">
    <reaction evidence="18">
        <text>hydrogencarbonate + L-glutamine + 2 ATP + H2O = carbamoyl phosphate + L-glutamate + 2 ADP + phosphate + 2 H(+)</text>
        <dbReference type="Rhea" id="RHEA:18633"/>
        <dbReference type="ChEBI" id="CHEBI:15377"/>
        <dbReference type="ChEBI" id="CHEBI:15378"/>
        <dbReference type="ChEBI" id="CHEBI:17544"/>
        <dbReference type="ChEBI" id="CHEBI:29985"/>
        <dbReference type="ChEBI" id="CHEBI:30616"/>
        <dbReference type="ChEBI" id="CHEBI:43474"/>
        <dbReference type="ChEBI" id="CHEBI:58228"/>
        <dbReference type="ChEBI" id="CHEBI:58359"/>
        <dbReference type="ChEBI" id="CHEBI:456216"/>
        <dbReference type="EC" id="6.3.5.5"/>
    </reaction>
</comment>
<dbReference type="SUPFAM" id="SSF52317">
    <property type="entry name" value="Class I glutamine amidotransferase-like"/>
    <property type="match status" value="1"/>
</dbReference>
<dbReference type="FunFam" id="3.30.470.20:FF:000001">
    <property type="entry name" value="Carbamoyl-phosphate synthase large chain"/>
    <property type="match status" value="1"/>
</dbReference>
<dbReference type="InterPro" id="IPR011607">
    <property type="entry name" value="MGS-like_dom"/>
</dbReference>
<evidence type="ECO:0000256" key="4">
    <source>
        <dbReference type="ARBA" id="ARBA00022553"/>
    </source>
</evidence>
<dbReference type="SMART" id="SM00851">
    <property type="entry name" value="MGS"/>
    <property type="match status" value="1"/>
</dbReference>
<dbReference type="InterPro" id="IPR036901">
    <property type="entry name" value="Asp/Orn_carbamoylTrfase_sf"/>
</dbReference>
<dbReference type="PANTHER" id="PTHR11405">
    <property type="entry name" value="CARBAMOYLTRANSFERASE FAMILY MEMBER"/>
    <property type="match status" value="1"/>
</dbReference>
<dbReference type="NCBIfam" id="TIGR01368">
    <property type="entry name" value="CPSaseIIsmall"/>
    <property type="match status" value="1"/>
</dbReference>
<dbReference type="CDD" id="cd01423">
    <property type="entry name" value="MGS_CPS_I_III"/>
    <property type="match status" value="1"/>
</dbReference>
<comment type="pathway">
    <text evidence="3">Pyrimidine metabolism; UMP biosynthesis via de novo pathway; (S)-dihydroorotate from bicarbonate: step 2/3.</text>
</comment>
<dbReference type="Gene3D" id="3.50.30.20">
    <property type="entry name" value="Carbamoyl-phosphate synthase small subunit, N-terminal domain"/>
    <property type="match status" value="1"/>
</dbReference>
<dbReference type="GO" id="GO:0004087">
    <property type="term" value="F:carbamoyl-phosphate synthase (ammonia) activity"/>
    <property type="evidence" value="ECO:0007669"/>
    <property type="project" value="UniProtKB-EC"/>
</dbReference>
<comment type="cofactor">
    <cofactor evidence="1">
        <name>Zn(2+)</name>
        <dbReference type="ChEBI" id="CHEBI:29105"/>
    </cofactor>
</comment>
<dbReference type="InterPro" id="IPR005483">
    <property type="entry name" value="CPSase_dom"/>
</dbReference>
<evidence type="ECO:0000259" key="24">
    <source>
        <dbReference type="PROSITE" id="PS50975"/>
    </source>
</evidence>
<accession>A0A1Q3E9N9</accession>
<evidence type="ECO:0000259" key="25">
    <source>
        <dbReference type="PROSITE" id="PS51855"/>
    </source>
</evidence>
<dbReference type="InterPro" id="IPR013815">
    <property type="entry name" value="ATP_grasp_subdomain_1"/>
</dbReference>
<dbReference type="NCBIfam" id="NF002032">
    <property type="entry name" value="PRK00856.1"/>
    <property type="match status" value="1"/>
</dbReference>
<dbReference type="Pfam" id="PF00185">
    <property type="entry name" value="OTCace"/>
    <property type="match status" value="1"/>
</dbReference>
<dbReference type="Gene3D" id="3.40.50.880">
    <property type="match status" value="1"/>
</dbReference>
<dbReference type="InterPro" id="IPR029062">
    <property type="entry name" value="Class_I_gatase-like"/>
</dbReference>
<dbReference type="FunFam" id="1.10.1030.10:FF:000001">
    <property type="entry name" value="Carbamoyl-phosphate synthase large chain"/>
    <property type="match status" value="1"/>
</dbReference>
<evidence type="ECO:0000256" key="9">
    <source>
        <dbReference type="ARBA" id="ARBA00022801"/>
    </source>
</evidence>
<dbReference type="Pfam" id="PF02787">
    <property type="entry name" value="CPSase_L_D3"/>
    <property type="match status" value="1"/>
</dbReference>
<dbReference type="STRING" id="5353.A0A1Q3E9N9"/>
<dbReference type="InterPro" id="IPR005479">
    <property type="entry name" value="CPAse_ATP-bd"/>
</dbReference>
<dbReference type="InterPro" id="IPR035686">
    <property type="entry name" value="CPSase_GATase1"/>
</dbReference>
<dbReference type="CDD" id="cd01744">
    <property type="entry name" value="GATase1_CPSase"/>
    <property type="match status" value="1"/>
</dbReference>
<protein>
    <submittedName>
        <fullName evidence="26">Carbamoyl-phosphate synth</fullName>
    </submittedName>
</protein>
<dbReference type="Pfam" id="PF00117">
    <property type="entry name" value="GATase"/>
    <property type="match status" value="1"/>
</dbReference>
<evidence type="ECO:0000256" key="11">
    <source>
        <dbReference type="ARBA" id="ARBA00022975"/>
    </source>
</evidence>
<dbReference type="FunFam" id="3.40.50.1370:FF:000002">
    <property type="entry name" value="Aspartate carbamoyltransferase 2"/>
    <property type="match status" value="1"/>
</dbReference>
<dbReference type="SUPFAM" id="SSF56059">
    <property type="entry name" value="Glutathione synthetase ATP-binding domain-like"/>
    <property type="match status" value="2"/>
</dbReference>
<dbReference type="InterPro" id="IPR006132">
    <property type="entry name" value="Asp/Orn_carbamoyltranf_P-bd"/>
</dbReference>
<evidence type="ECO:0000256" key="3">
    <source>
        <dbReference type="ARBA" id="ARBA00004852"/>
    </source>
</evidence>
<dbReference type="PRINTS" id="PR00101">
    <property type="entry name" value="ATCASE"/>
</dbReference>
<evidence type="ECO:0000256" key="19">
    <source>
        <dbReference type="ARBA" id="ARBA00048859"/>
    </source>
</evidence>
<name>A0A1Q3E9N9_LENED</name>
<dbReference type="NCBIfam" id="TIGR01369">
    <property type="entry name" value="CPSaseII_lrg"/>
    <property type="match status" value="1"/>
</dbReference>
<comment type="catalytic activity">
    <reaction evidence="20">
        <text>L-glutamine + H2O = L-glutamate + NH4(+)</text>
        <dbReference type="Rhea" id="RHEA:15889"/>
        <dbReference type="ChEBI" id="CHEBI:15377"/>
        <dbReference type="ChEBI" id="CHEBI:28938"/>
        <dbReference type="ChEBI" id="CHEBI:29985"/>
        <dbReference type="ChEBI" id="CHEBI:58359"/>
        <dbReference type="EC" id="3.5.1.2"/>
    </reaction>
</comment>
<dbReference type="Gene3D" id="3.40.50.1380">
    <property type="entry name" value="Methylglyoxal synthase-like domain"/>
    <property type="match status" value="1"/>
</dbReference>
<sequence length="2541" mass="278367">MNILTITIQLHIPLYTITTQLLNLTGEVEQQKEILPIGTKYLLISASAMGCIISIFACIGDAIMSIIACIAGALECIVAAITSCIVELSDGSAYRGISFGAEGKSITGECVFQTGMVGYTESLTDPSYEGQILVLTYPLIGNYGVPQRPANPLDDLPLEFESSRIHIAALVVGYYSKDFSHFLAKSSLATWLKENGVPAIYGVDTRVLTKKIREKGSMLGKLLARNPGAHAGRRLAINPPPSAAPSRASSPNSRSSWREDYLDIPFSDPNRTNLVAAVSITEPRFYKALGTPLLHPSGRPVRVLVLDVGMKYNQIRCFINRGVELKILPWNYDFLSESEPYDGLFVSNGPGDPTMVTETIARLSRAMERADRPIFGICLGHQLMALAAGATTSKMKYGNRGHNIPCTDALSGRCYITSQNHGFQVDTDTLPSGWKELFRNANDNSNEGIYCVDKPFFSVQFHPESTPGPRDTEFLFDVFIKNIVDCAATNSLVPISMPGGKKEENDKRIPRAKVSKVIILGSGGLSIGQAGEFDYSGSQAIKALKEEGIYTIMVNPNIATIATSKGLADKVYFLPVTPEFVRKIIKYEKPDGIYVTFGGQTALNVGIKLKDEFAELGVQVLGTPIDTIITTEDRQLFASAMEEIGEKCAKSFTATNQDEAITAANAIGFPVIVRAAYALGGLGSGFAQNAEQLKALCRKAFATSPQVLVEKSMKGWKEIEYEVVRDCRDNCITVCNMENFDPLGIHTGDSIVIAPSQTLSDSDYNMLRTTAVNVIRHLGVVGECNIQYALNPESQEYCIIEVNARLSRSSALASKATGYPLAFIAAKLGLGIPLNEIRNSVTKVTSACFEPSLDYVVVKIPRWDLKKFNRVSRLLSSSMKSVGEVMSIGRTFEETFQKAIRAIDDQFSGFAQNDYVEDIDEELVNPTDKRIFAISTAFHRGYSVDKIWKMTNIDKWFLTKLHHIFQTETYLMGLNINTITTDDLRRSKQLGFCDRQLASCLGSTELAVRRLRQELGIAPFVKQIDTVAAEFPAFTNYLYTTYNAIENDITFEERGVMVLGSGVYRIGSSVEFDWCAVRAIRTLRDQGLPTVMVNYNPETVSTDYDEADRLYFENISLETILDIYDTEQARGVILSMGGQTPNNIALPLYRQNVKIYGTSPEMIDTAENRFKFSRLLDEIGVDQPLWKELTSFEEAEAFCEKVGYPVLVRPSYVLSGAAMNVVSTGDDLANYLTQATAVSRDHPVVITKYIEQAKEIEMDAVAKDGKLIMHYISEHVENAGVHSGDATLIHPPQDLDPQTVRQIEEATAKIGNALNVTGPYNIQFIAKNNEIKVIECNLRAARSFPFVSKVTGIDAIEMATKVMLGIPVEPYPDAGMPSDYVGVKVPQFSFSRLSGADPVLGVEMASTGEVACFGKDKYEAYLKALISTGIVPPKKNILFSIGSYREKLELLPSVQRLSAAGYNIFATSGTADFLTEHNVSCKYLETLGDDSRDAQKSEYSLTQHLANNLIDMYINLPSKNHYRRPASYTSKGYHTRRMAVDFAIPLITNVKNAKMLAEALVRKLPLDVSSVDSKSSHRTHTFPGLVNVAAFVPGLAVPNSQDFIDATRASISAGFTTSIIIPQAQDNGIVDRATLEVAKANVLGSAYCNFALSLSASADNVHVFDEELKADAKALFIPFRIANKPIPLSAVAAHFSSWPTEKPIITDAKGSDLASLLLLASLHSRSIHVTDVQTIDDVLLISLSKAKNLKVTCDVSVYSLFFTREQFPLAPFLSSLEDQKALWKKLDLIDAFSVGSSPYKMAVEINEVGSAASGMEEALPLLLTAVTEGRLSLQDITTRLHDNPVQIFGLPEQAQTHVEVVLGRQAPFVTRPSCWSPLGQTLVSGAIHRVIVHGQTSFLDGSLSQTPLGKDISSATISHGLSAVVPPSPALKPSDHLVSTTSVTQSQAGGSLMYGPLTHSQKHFTSIQPHPSFYRRHILSVKQFTHRDMYDLFSLAHEMRLQVERNGTLDILKGKVLCTAFYEPSTRTSSSFDAAMKRCGGQVVQITADSSSVVKGESLPDTIRTLGCYGDAIVIRHPDVGSAQTAAKFSPVPIINAGDGVGEHPTQALLDVYTIRSELGTVNGRTITLLGDLKNGRTVHSLVKLLCLYQVRLNFVSPPSLAMPSGVVSAARKAGVPVHQCESLDEVLADTDVLYVTRVQKERFETEVEWQQVKDAYRVDHAVLSRAKEEMIVMHPLPRVNEIDAEVDFDSRRAVYFRQMRYGLFIRMALLASTTPYNFGSQLTKPEESQPSRHSTSSPDFGIEGPRRTSPTNFNTLTEGDGNPAPSSSRGIESRHNSVLPPLPAARGNGDAARRSEIPRTLETLPAQSPTRRSNIDWIVPLEPEHKETTTNVPRAKTVGERLLPTLENAEAERTNYALRAKMTGFALNVAIAGLQVLLGALTTAISAATSGKQTSIAVSVLGGLSTLVASYLARARGSNEPELSIIRVKDLDQFIRECKAFDMDFGHLTGDAYDERLQKFRTRFEELLGNANGERRLANV</sequence>
<dbReference type="SMART" id="SM01097">
    <property type="entry name" value="CPSase_sm_chain"/>
    <property type="match status" value="1"/>
</dbReference>
<dbReference type="Gene3D" id="3.40.50.1370">
    <property type="entry name" value="Aspartate/ornithine carbamoyltransferase"/>
    <property type="match status" value="2"/>
</dbReference>
<dbReference type="FunFam" id="3.40.50.1370:FF:000005">
    <property type="entry name" value="CAD protein-like isoform X1"/>
    <property type="match status" value="1"/>
</dbReference>
<dbReference type="InterPro" id="IPR036914">
    <property type="entry name" value="MGS-like_dom_sf"/>
</dbReference>
<dbReference type="SUPFAM" id="SSF51556">
    <property type="entry name" value="Metallo-dependent hydrolases"/>
    <property type="match status" value="1"/>
</dbReference>
<keyword evidence="10 21" id="KW-0067">ATP-binding</keyword>
<keyword evidence="27" id="KW-1185">Reference proteome</keyword>
<dbReference type="PANTHER" id="PTHR11405:SF5">
    <property type="entry name" value="CAD PROTEIN"/>
    <property type="match status" value="1"/>
</dbReference>
<organism evidence="26 27">
    <name type="scientific">Lentinula edodes</name>
    <name type="common">Shiitake mushroom</name>
    <name type="synonym">Lentinus edodes</name>
    <dbReference type="NCBI Taxonomy" id="5353"/>
    <lineage>
        <taxon>Eukaryota</taxon>
        <taxon>Fungi</taxon>
        <taxon>Dikarya</taxon>
        <taxon>Basidiomycota</taxon>
        <taxon>Agaricomycotina</taxon>
        <taxon>Agaricomycetes</taxon>
        <taxon>Agaricomycetidae</taxon>
        <taxon>Agaricales</taxon>
        <taxon>Marasmiineae</taxon>
        <taxon>Omphalotaceae</taxon>
        <taxon>Lentinula</taxon>
    </lineage>
</organism>
<evidence type="ECO:0000256" key="21">
    <source>
        <dbReference type="PROSITE-ProRule" id="PRU00409"/>
    </source>
</evidence>
<dbReference type="PROSITE" id="PS00097">
    <property type="entry name" value="CARBAMOYLTRANSFERASE"/>
    <property type="match status" value="1"/>
</dbReference>
<dbReference type="InterPro" id="IPR006130">
    <property type="entry name" value="Asp/Orn_carbamoylTrfase"/>
</dbReference>
<evidence type="ECO:0000256" key="6">
    <source>
        <dbReference type="ARBA" id="ARBA00022679"/>
    </source>
</evidence>
<evidence type="ECO:0000256" key="17">
    <source>
        <dbReference type="ARBA" id="ARBA00047359"/>
    </source>
</evidence>
<dbReference type="GO" id="GO:0004070">
    <property type="term" value="F:aspartate carbamoyltransferase activity"/>
    <property type="evidence" value="ECO:0007669"/>
    <property type="project" value="UniProtKB-EC"/>
</dbReference>
<dbReference type="FunFam" id="3.40.50.20:FF:000002">
    <property type="entry name" value="Carbamoyl-phosphate synthase large chain"/>
    <property type="match status" value="1"/>
</dbReference>
<dbReference type="Gene3D" id="3.20.20.140">
    <property type="entry name" value="Metal-dependent hydrolases"/>
    <property type="match status" value="1"/>
</dbReference>
<dbReference type="InterPro" id="IPR002474">
    <property type="entry name" value="CarbamoylP_synth_ssu_N"/>
</dbReference>
<dbReference type="InterPro" id="IPR036897">
    <property type="entry name" value="CarbamoylP_synth_lsu_oligo_sf"/>
</dbReference>
<dbReference type="SUPFAM" id="SSF52335">
    <property type="entry name" value="Methylglyoxal synthase-like"/>
    <property type="match status" value="1"/>
</dbReference>
<dbReference type="GO" id="GO:0044205">
    <property type="term" value="P:'de novo' UMP biosynthetic process"/>
    <property type="evidence" value="ECO:0007669"/>
    <property type="project" value="UniProtKB-UniPathway"/>
</dbReference>
<dbReference type="GO" id="GO:0004088">
    <property type="term" value="F:carbamoyl-phosphate synthase (glutamine-hydrolyzing) activity"/>
    <property type="evidence" value="ECO:0007669"/>
    <property type="project" value="UniProtKB-EC"/>
</dbReference>
<dbReference type="GO" id="GO:0005524">
    <property type="term" value="F:ATP binding"/>
    <property type="evidence" value="ECO:0007669"/>
    <property type="project" value="UniProtKB-UniRule"/>
</dbReference>
<dbReference type="NCBIfam" id="NF033635">
    <property type="entry name" value="SLATT_fungal"/>
    <property type="match status" value="1"/>
</dbReference>
<dbReference type="SUPFAM" id="SSF52021">
    <property type="entry name" value="Carbamoyl phosphate synthetase, small subunit N-terminal domain"/>
    <property type="match status" value="1"/>
</dbReference>
<dbReference type="Gene3D" id="1.10.1030.10">
    <property type="entry name" value="Carbamoyl-phosphate synthetase, large subunit oligomerisation domain"/>
    <property type="match status" value="1"/>
</dbReference>
<dbReference type="GO" id="GO:0004359">
    <property type="term" value="F:glutaminase activity"/>
    <property type="evidence" value="ECO:0007669"/>
    <property type="project" value="UniProtKB-EC"/>
</dbReference>
<dbReference type="InterPro" id="IPR006274">
    <property type="entry name" value="CarbamoylP_synth_ssu"/>
</dbReference>
<dbReference type="GO" id="GO:0016597">
    <property type="term" value="F:amino acid binding"/>
    <property type="evidence" value="ECO:0007669"/>
    <property type="project" value="InterPro"/>
</dbReference>
<feature type="domain" description="ATP-grasp" evidence="24">
    <location>
        <begin position="638"/>
        <end position="830"/>
    </location>
</feature>
<evidence type="ECO:0000256" key="1">
    <source>
        <dbReference type="ARBA" id="ARBA00001947"/>
    </source>
</evidence>
<dbReference type="InterPro" id="IPR058047">
    <property type="entry name" value="CPSase_preATP-grasp"/>
</dbReference>
<dbReference type="PROSITE" id="PS00866">
    <property type="entry name" value="CPSASE_1"/>
    <property type="match status" value="2"/>
</dbReference>
<comment type="similarity">
    <text evidence="15">In the N-terminal section; belongs to the CarA family.</text>
</comment>
<dbReference type="PRINTS" id="PR00098">
    <property type="entry name" value="CPSASE"/>
</dbReference>
<dbReference type="FunFam" id="3.20.20.140:FF:000036">
    <property type="entry name" value="Carbamoyl-phosphate synthase large chain"/>
    <property type="match status" value="1"/>
</dbReference>
<dbReference type="FunFam" id="3.40.50.1380:FF:000005">
    <property type="entry name" value="CAD protein-like isoform X1"/>
    <property type="match status" value="1"/>
</dbReference>
<dbReference type="HAMAP" id="MF_01209">
    <property type="entry name" value="CPSase_S_chain"/>
    <property type="match status" value="1"/>
</dbReference>
<gene>
    <name evidence="26" type="ORF">LENED_005688</name>
</gene>
<evidence type="ECO:0000313" key="26">
    <source>
        <dbReference type="EMBL" id="GAW03933.1"/>
    </source>
</evidence>
<feature type="transmembrane region" description="Helical" evidence="23">
    <location>
        <begin position="41"/>
        <end position="74"/>
    </location>
</feature>
<dbReference type="Pfam" id="PF02786">
    <property type="entry name" value="CPSase_L_D2"/>
    <property type="match status" value="2"/>
</dbReference>
<dbReference type="UniPathway" id="UPA00070">
    <property type="reaction ID" value="UER00115"/>
</dbReference>
<comment type="similarity">
    <text evidence="13">In the 3rd section; belongs to the metallo-dependent hydrolases superfamily. DHOase family. CAD subfamily.</text>
</comment>
<feature type="domain" description="MGS-like" evidence="25">
    <location>
        <begin position="1429"/>
        <end position="1586"/>
    </location>
</feature>
<reference evidence="26 27" key="2">
    <citation type="submission" date="2017-02" db="EMBL/GenBank/DDBJ databases">
        <title>A genome survey and senescence transcriptome analysis in Lentinula edodes.</title>
        <authorList>
            <person name="Sakamoto Y."/>
            <person name="Nakade K."/>
            <person name="Sato S."/>
            <person name="Yoshida Y."/>
            <person name="Miyazaki K."/>
            <person name="Natsume S."/>
            <person name="Konno N."/>
        </authorList>
    </citation>
    <scope>NUCLEOTIDE SEQUENCE [LARGE SCALE GENOMIC DNA]</scope>
    <source>
        <strain evidence="26 27">NBRC 111202</strain>
    </source>
</reference>
<dbReference type="Pfam" id="PF02729">
    <property type="entry name" value="OTCace_N"/>
    <property type="match status" value="1"/>
</dbReference>
<dbReference type="Gene3D" id="3.30.470.20">
    <property type="entry name" value="ATP-grasp fold, B domain"/>
    <property type="match status" value="2"/>
</dbReference>
<evidence type="ECO:0000256" key="2">
    <source>
        <dbReference type="ARBA" id="ARBA00004812"/>
    </source>
</evidence>
<dbReference type="Pfam" id="PF18142">
    <property type="entry name" value="SLATT_fungal"/>
    <property type="match status" value="1"/>
</dbReference>
<keyword evidence="23" id="KW-0812">Transmembrane</keyword>
<keyword evidence="9" id="KW-0378">Hydrolase</keyword>
<dbReference type="NCBIfam" id="NF009455">
    <property type="entry name" value="PRK12815.1"/>
    <property type="match status" value="1"/>
</dbReference>
<feature type="compositionally biased region" description="Polar residues" evidence="22">
    <location>
        <begin position="2309"/>
        <end position="2318"/>
    </location>
</feature>
<dbReference type="SMART" id="SM01096">
    <property type="entry name" value="CPSase_L_D3"/>
    <property type="match status" value="1"/>
</dbReference>
<dbReference type="NCBIfam" id="NF009475">
    <property type="entry name" value="PRK12838.1"/>
    <property type="match status" value="1"/>
</dbReference>
<dbReference type="InterPro" id="IPR002082">
    <property type="entry name" value="Asp_carbamoyltransf"/>
</dbReference>
<dbReference type="Pfam" id="PF25596">
    <property type="entry name" value="CPSase_L_D1"/>
    <property type="match status" value="2"/>
</dbReference>
<feature type="compositionally biased region" description="Low complexity" evidence="22">
    <location>
        <begin position="244"/>
        <end position="255"/>
    </location>
</feature>
<dbReference type="SUPFAM" id="SSF52440">
    <property type="entry name" value="PreATP-grasp domain"/>
    <property type="match status" value="2"/>
</dbReference>
<dbReference type="InterPro" id="IPR016185">
    <property type="entry name" value="PreATP-grasp_dom_sf"/>
</dbReference>
<evidence type="ECO:0000256" key="8">
    <source>
        <dbReference type="ARBA" id="ARBA00022741"/>
    </source>
</evidence>
<evidence type="ECO:0000256" key="20">
    <source>
        <dbReference type="ARBA" id="ARBA00049534"/>
    </source>
</evidence>
<reference evidence="26 27" key="1">
    <citation type="submission" date="2016-08" db="EMBL/GenBank/DDBJ databases">
        <authorList>
            <consortium name="Lentinula edodes genome sequencing consortium"/>
            <person name="Sakamoto Y."/>
            <person name="Nakade K."/>
            <person name="Sato S."/>
            <person name="Yoshida Y."/>
            <person name="Miyazaki K."/>
            <person name="Natsume S."/>
            <person name="Konno N."/>
        </authorList>
    </citation>
    <scope>NUCLEOTIDE SEQUENCE [LARGE SCALE GENOMIC DNA]</scope>
    <source>
        <strain evidence="26 27">NBRC 111202</strain>
    </source>
</reference>
<feature type="domain" description="ATP-grasp" evidence="24">
    <location>
        <begin position="1173"/>
        <end position="1364"/>
    </location>
</feature>